<dbReference type="PANTHER" id="PTHR43543:SF1">
    <property type="entry name" value="MALONIC SEMIALDEHYDE REDUCTASE RUTE-RELATED"/>
    <property type="match status" value="1"/>
</dbReference>
<protein>
    <recommendedName>
        <fullName evidence="1">Nitroreductase domain-containing protein</fullName>
    </recommendedName>
</protein>
<dbReference type="Gene3D" id="3.40.109.10">
    <property type="entry name" value="NADH Oxidase"/>
    <property type="match status" value="1"/>
</dbReference>
<dbReference type="SUPFAM" id="SSF55469">
    <property type="entry name" value="FMN-dependent nitroreductase-like"/>
    <property type="match status" value="1"/>
</dbReference>
<accession>A0A8K1FT79</accession>
<reference evidence="2" key="1">
    <citation type="submission" date="2019-03" db="EMBL/GenBank/DDBJ databases">
        <title>Long read genome sequence of the mycoparasitic Pythium oligandrum ATCC 38472 isolated from sugarbeet rhizosphere.</title>
        <authorList>
            <person name="Gaulin E."/>
        </authorList>
    </citation>
    <scope>NUCLEOTIDE SEQUENCE</scope>
    <source>
        <strain evidence="2">ATCC 38472_TT</strain>
    </source>
</reference>
<dbReference type="Proteomes" id="UP000794436">
    <property type="component" value="Unassembled WGS sequence"/>
</dbReference>
<dbReference type="InterPro" id="IPR050461">
    <property type="entry name" value="Nitroreductase_HadB/RutE"/>
</dbReference>
<dbReference type="AlphaFoldDB" id="A0A8K1FT79"/>
<dbReference type="Pfam" id="PF00881">
    <property type="entry name" value="Nitroreductase"/>
    <property type="match status" value="1"/>
</dbReference>
<organism evidence="2 3">
    <name type="scientific">Pythium oligandrum</name>
    <name type="common">Mycoparasitic fungus</name>
    <dbReference type="NCBI Taxonomy" id="41045"/>
    <lineage>
        <taxon>Eukaryota</taxon>
        <taxon>Sar</taxon>
        <taxon>Stramenopiles</taxon>
        <taxon>Oomycota</taxon>
        <taxon>Peronosporomycetes</taxon>
        <taxon>Pythiales</taxon>
        <taxon>Pythiaceae</taxon>
        <taxon>Pythium</taxon>
    </lineage>
</organism>
<gene>
    <name evidence="2" type="ORF">Poli38472_001469</name>
</gene>
<dbReference type="GO" id="GO:0016491">
    <property type="term" value="F:oxidoreductase activity"/>
    <property type="evidence" value="ECO:0007669"/>
    <property type="project" value="InterPro"/>
</dbReference>
<sequence>MMTTSDLRQVIEERVSVVEFAKTPIPDTVLADLLRLTQRAPTSFNTQPYRAVILRTAEDRTRLSEAMLASNVAKVKGAPLVVAFVADLEPSKEIPRNQQLMRDAGIPEAYINVLPTFLKGFSGEGTPAGLAWSYKQTTFAAATFIFAARALGLVTRPIEGFDQEKLKTALGLTERYSVPVVVSVGYPKGDLPAKSSLRFNPAEVFFEGTLGSLMSGLFEP</sequence>
<evidence type="ECO:0000313" key="2">
    <source>
        <dbReference type="EMBL" id="TMW69313.1"/>
    </source>
</evidence>
<evidence type="ECO:0000259" key="1">
    <source>
        <dbReference type="Pfam" id="PF00881"/>
    </source>
</evidence>
<feature type="domain" description="Nitroreductase" evidence="1">
    <location>
        <begin position="11"/>
        <end position="186"/>
    </location>
</feature>
<dbReference type="InterPro" id="IPR000415">
    <property type="entry name" value="Nitroreductase-like"/>
</dbReference>
<dbReference type="PANTHER" id="PTHR43543">
    <property type="entry name" value="MALONIC SEMIALDEHYDE REDUCTASE RUTE-RELATED"/>
    <property type="match status" value="1"/>
</dbReference>
<proteinExistence type="predicted"/>
<comment type="caution">
    <text evidence="2">The sequence shown here is derived from an EMBL/GenBank/DDBJ whole genome shotgun (WGS) entry which is preliminary data.</text>
</comment>
<evidence type="ECO:0000313" key="3">
    <source>
        <dbReference type="Proteomes" id="UP000794436"/>
    </source>
</evidence>
<keyword evidence="3" id="KW-1185">Reference proteome</keyword>
<dbReference type="EMBL" id="SPLM01000001">
    <property type="protein sequence ID" value="TMW69313.1"/>
    <property type="molecule type" value="Genomic_DNA"/>
</dbReference>
<dbReference type="OrthoDB" id="41362at2759"/>
<dbReference type="InterPro" id="IPR029479">
    <property type="entry name" value="Nitroreductase"/>
</dbReference>
<name>A0A8K1FT79_PYTOL</name>